<sequence>MTINVNVRPLGFQQFKLATVDNSITVVESEDSLARSESAYLNKFYSSNIDRAMIQFDNSNQGHDKVSREIQAHCLQQNLAGLDAQLNFVEAYNNVDFMAEEITLKKQFSEQLKNALGPNNLGLISSATAKDQTLAEQVIGIIGDIKSSYYDVFEGALSKYIEFYKKFSDIISEMGKWVEKKGDNGNLVFKFGELEKVLKNLLKDYTPQSGITNQLYPIDHTKNVSKAEAEKWAKDMGLPASSVLHSPREGDFYYVAIDTAPVQKMIDGLLDKQEIDKDGKVVNTGNNKEITNTQYQAWLAGFNAQEEQIKTTVQSLTGRYSNANSVYDNMIKVLSSTVSTLADMAKRFFSF</sequence>
<evidence type="ECO:0000256" key="1">
    <source>
        <dbReference type="ARBA" id="ARBA00004613"/>
    </source>
</evidence>
<evidence type="ECO:0000256" key="2">
    <source>
        <dbReference type="ARBA" id="ARBA00007741"/>
    </source>
</evidence>
<evidence type="ECO:0000256" key="4">
    <source>
        <dbReference type="ARBA" id="ARBA00023026"/>
    </source>
</evidence>
<keyword evidence="5" id="KW-0175">Coiled coil</keyword>
<reference evidence="6" key="1">
    <citation type="submission" date="2020-11" db="EMBL/GenBank/DDBJ databases">
        <authorList>
            <person name="Lee S.D."/>
        </authorList>
    </citation>
    <scope>NUCLEOTIDE SEQUENCE</scope>
    <source>
        <strain evidence="6">SAP-2</strain>
    </source>
</reference>
<evidence type="ECO:0000256" key="3">
    <source>
        <dbReference type="ARBA" id="ARBA00022525"/>
    </source>
</evidence>
<accession>A0AA40X384</accession>
<dbReference type="EMBL" id="JADMKS010000005">
    <property type="protein sequence ID" value="MBF6637720.1"/>
    <property type="molecule type" value="Genomic_DNA"/>
</dbReference>
<evidence type="ECO:0000256" key="5">
    <source>
        <dbReference type="ARBA" id="ARBA00023054"/>
    </source>
</evidence>
<name>A0AA40X384_9GAMM</name>
<reference evidence="6" key="2">
    <citation type="submission" date="2022-09" db="EMBL/GenBank/DDBJ databases">
        <title>Rouxiella aceris sp. nov., isolated from tree sap and emended description of the genus Rhouxiella.</title>
        <authorList>
            <person name="Kim I.S."/>
        </authorList>
    </citation>
    <scope>NUCLEOTIDE SEQUENCE</scope>
    <source>
        <strain evidence="6">SAP-2</strain>
    </source>
</reference>
<organism evidence="6 7">
    <name type="scientific">Rouxiella silvae</name>
    <dbReference type="NCBI Taxonomy" id="1646373"/>
    <lineage>
        <taxon>Bacteria</taxon>
        <taxon>Pseudomonadati</taxon>
        <taxon>Pseudomonadota</taxon>
        <taxon>Gammaproteobacteria</taxon>
        <taxon>Enterobacterales</taxon>
        <taxon>Yersiniaceae</taxon>
        <taxon>Rouxiella</taxon>
    </lineage>
</organism>
<evidence type="ECO:0000313" key="7">
    <source>
        <dbReference type="Proteomes" id="UP000705283"/>
    </source>
</evidence>
<evidence type="ECO:0000313" key="6">
    <source>
        <dbReference type="EMBL" id="MBF6637720.1"/>
    </source>
</evidence>
<protein>
    <submittedName>
        <fullName evidence="6">IpaD/SipD/SspD family type III secretion system needle tip protein</fullName>
    </submittedName>
</protein>
<comment type="caution">
    <text evidence="6">The sequence shown here is derived from an EMBL/GenBank/DDBJ whole genome shotgun (WGS) entry which is preliminary data.</text>
</comment>
<proteinExistence type="inferred from homology"/>
<dbReference type="AlphaFoldDB" id="A0AA40X384"/>
<dbReference type="Pfam" id="PF06511">
    <property type="entry name" value="T3SS_TC"/>
    <property type="match status" value="1"/>
</dbReference>
<dbReference type="RefSeq" id="WP_194978209.1">
    <property type="nucleotide sequence ID" value="NZ_CBCSCF010000003.1"/>
</dbReference>
<comment type="similarity">
    <text evidence="2">Belongs to the invasin protein D family.</text>
</comment>
<dbReference type="SUPFAM" id="SSF140693">
    <property type="entry name" value="IpaD-like"/>
    <property type="match status" value="1"/>
</dbReference>
<dbReference type="GO" id="GO:0005576">
    <property type="term" value="C:extracellular region"/>
    <property type="evidence" value="ECO:0007669"/>
    <property type="project" value="UniProtKB-SubCell"/>
</dbReference>
<keyword evidence="4" id="KW-0843">Virulence</keyword>
<dbReference type="InterPro" id="IPR036708">
    <property type="entry name" value="BipD-like_sf"/>
</dbReference>
<comment type="subcellular location">
    <subcellularLocation>
        <location evidence="1">Secreted</location>
    </subcellularLocation>
</comment>
<dbReference type="Proteomes" id="UP000705283">
    <property type="component" value="Unassembled WGS sequence"/>
</dbReference>
<dbReference type="InterPro" id="IPR009483">
    <property type="entry name" value="IpaD/BipD/SipD"/>
</dbReference>
<keyword evidence="3" id="KW-0964">Secreted</keyword>
<dbReference type="Gene3D" id="1.20.1710.10">
    <property type="entry name" value="IpaD-like"/>
    <property type="match status" value="1"/>
</dbReference>
<gene>
    <name evidence="6" type="ORF">ITX54_13730</name>
</gene>